<name>A0AAD9S4V7_PHOAM</name>
<keyword evidence="3" id="KW-1185">Reference proteome</keyword>
<accession>A0AAD9S4V7</accession>
<feature type="region of interest" description="Disordered" evidence="1">
    <location>
        <begin position="1"/>
        <end position="23"/>
    </location>
</feature>
<sequence length="378" mass="42542">MPEAGIKRLPSDCKTENPEPKIKIEPDVKRQKLDDEITAPVKQPLNIVDVDPTGDLLFVFESRSTAYRIDSNTLKRTSRLLYQECLAVRRTDDSAWTFKGVDNGLEEATEVVLNVIHANFDQVPDTVPASMLHNILTFTKRYEMMDRFLRTIKQWFHMMSSEGSESNTSSWKCSKLWVANDLGFDEQLKNLQIWAVFSLSPDGDGGIGDPLEIQAGKRLELSNFALANNVVTDRIIRLRLEAIDHIMISLQQVQLAMAAPLGVFGKDGRIQIRFGGCGCSKCLDLWFGCLGRSLLQPRTLDSSTWDGFPSLTPHLDAKDYHRTLNDLCAFIGAVQKKMKCYVACRRTGMAACYPPKLVSRQAVRNFIRQRLDNPPGAT</sequence>
<dbReference type="AlphaFoldDB" id="A0AAD9S4V7"/>
<comment type="caution">
    <text evidence="2">The sequence shown here is derived from an EMBL/GenBank/DDBJ whole genome shotgun (WGS) entry which is preliminary data.</text>
</comment>
<proteinExistence type="predicted"/>
<organism evidence="2 3">
    <name type="scientific">Phomopsis amygdali</name>
    <name type="common">Fusicoccum amygdali</name>
    <dbReference type="NCBI Taxonomy" id="1214568"/>
    <lineage>
        <taxon>Eukaryota</taxon>
        <taxon>Fungi</taxon>
        <taxon>Dikarya</taxon>
        <taxon>Ascomycota</taxon>
        <taxon>Pezizomycotina</taxon>
        <taxon>Sordariomycetes</taxon>
        <taxon>Sordariomycetidae</taxon>
        <taxon>Diaporthales</taxon>
        <taxon>Diaporthaceae</taxon>
        <taxon>Diaporthe</taxon>
    </lineage>
</organism>
<protein>
    <submittedName>
        <fullName evidence="2">Uncharacterized protein</fullName>
    </submittedName>
</protein>
<gene>
    <name evidence="2" type="ORF">N8I77_011806</name>
</gene>
<dbReference type="Proteomes" id="UP001265746">
    <property type="component" value="Unassembled WGS sequence"/>
</dbReference>
<evidence type="ECO:0000313" key="2">
    <source>
        <dbReference type="EMBL" id="KAK2598386.1"/>
    </source>
</evidence>
<evidence type="ECO:0000256" key="1">
    <source>
        <dbReference type="SAM" id="MobiDB-lite"/>
    </source>
</evidence>
<evidence type="ECO:0000313" key="3">
    <source>
        <dbReference type="Proteomes" id="UP001265746"/>
    </source>
</evidence>
<reference evidence="2" key="1">
    <citation type="submission" date="2023-06" db="EMBL/GenBank/DDBJ databases">
        <authorList>
            <person name="Noh H."/>
        </authorList>
    </citation>
    <scope>NUCLEOTIDE SEQUENCE</scope>
    <source>
        <strain evidence="2">DUCC20226</strain>
    </source>
</reference>
<dbReference type="EMBL" id="JAUJFL010000008">
    <property type="protein sequence ID" value="KAK2598386.1"/>
    <property type="molecule type" value="Genomic_DNA"/>
</dbReference>